<reference evidence="1" key="1">
    <citation type="submission" date="2022-07" db="EMBL/GenBank/DDBJ databases">
        <authorList>
            <person name="Trinca V."/>
            <person name="Uliana J.V.C."/>
            <person name="Torres T.T."/>
            <person name="Ward R.J."/>
            <person name="Monesi N."/>
        </authorList>
    </citation>
    <scope>NUCLEOTIDE SEQUENCE</scope>
    <source>
        <strain evidence="1">HSMRA1968</strain>
        <tissue evidence="1">Whole embryos</tissue>
    </source>
</reference>
<accession>A0A9Q0MZV7</accession>
<name>A0A9Q0MZV7_9DIPT</name>
<comment type="caution">
    <text evidence="1">The sequence shown here is derived from an EMBL/GenBank/DDBJ whole genome shotgun (WGS) entry which is preliminary data.</text>
</comment>
<proteinExistence type="predicted"/>
<evidence type="ECO:0000313" key="2">
    <source>
        <dbReference type="Proteomes" id="UP001151699"/>
    </source>
</evidence>
<feature type="non-terminal residue" evidence="1">
    <location>
        <position position="122"/>
    </location>
</feature>
<dbReference type="AlphaFoldDB" id="A0A9Q0MZV7"/>
<gene>
    <name evidence="1" type="ORF">Bhyg_05562</name>
</gene>
<protein>
    <submittedName>
        <fullName evidence="1">Uncharacterized protein</fullName>
    </submittedName>
</protein>
<sequence>KLQVKRFKLWTLSHPPAKKEQIAFAKKIINDITEASRSFCGNLYFKIFKRLTQWDKNRLAFLQVFIKEIFMKLETLKECLDCENEASKNLDDFENIIQKLIVDISNIVANSLQDKWPDLIVE</sequence>
<feature type="non-terminal residue" evidence="1">
    <location>
        <position position="1"/>
    </location>
</feature>
<evidence type="ECO:0000313" key="1">
    <source>
        <dbReference type="EMBL" id="KAJ6640631.1"/>
    </source>
</evidence>
<organism evidence="1 2">
    <name type="scientific">Pseudolycoriella hygida</name>
    <dbReference type="NCBI Taxonomy" id="35572"/>
    <lineage>
        <taxon>Eukaryota</taxon>
        <taxon>Metazoa</taxon>
        <taxon>Ecdysozoa</taxon>
        <taxon>Arthropoda</taxon>
        <taxon>Hexapoda</taxon>
        <taxon>Insecta</taxon>
        <taxon>Pterygota</taxon>
        <taxon>Neoptera</taxon>
        <taxon>Endopterygota</taxon>
        <taxon>Diptera</taxon>
        <taxon>Nematocera</taxon>
        <taxon>Sciaroidea</taxon>
        <taxon>Sciaridae</taxon>
        <taxon>Pseudolycoriella</taxon>
    </lineage>
</organism>
<keyword evidence="2" id="KW-1185">Reference proteome</keyword>
<dbReference type="Proteomes" id="UP001151699">
    <property type="component" value="Chromosome B"/>
</dbReference>
<dbReference type="EMBL" id="WJQU01000002">
    <property type="protein sequence ID" value="KAJ6640631.1"/>
    <property type="molecule type" value="Genomic_DNA"/>
</dbReference>